<dbReference type="PANTHER" id="PTHR48228">
    <property type="entry name" value="SUCCINYL-COA--D-CITRAMALATE COA-TRANSFERASE"/>
    <property type="match status" value="1"/>
</dbReference>
<evidence type="ECO:0000313" key="2">
    <source>
        <dbReference type="Proteomes" id="UP001361239"/>
    </source>
</evidence>
<accession>A0ABU8RRX8</accession>
<dbReference type="RefSeq" id="WP_339585661.1">
    <property type="nucleotide sequence ID" value="NZ_JBBHJZ010000001.1"/>
</dbReference>
<organism evidence="1 2">
    <name type="scientific">Novosphingobium anseongense</name>
    <dbReference type="NCBI Taxonomy" id="3133436"/>
    <lineage>
        <taxon>Bacteria</taxon>
        <taxon>Pseudomonadati</taxon>
        <taxon>Pseudomonadota</taxon>
        <taxon>Alphaproteobacteria</taxon>
        <taxon>Sphingomonadales</taxon>
        <taxon>Sphingomonadaceae</taxon>
        <taxon>Novosphingobium</taxon>
    </lineage>
</organism>
<evidence type="ECO:0000313" key="1">
    <source>
        <dbReference type="EMBL" id="MEJ5975729.1"/>
    </source>
</evidence>
<proteinExistence type="predicted"/>
<sequence>MAGALDGITVIELAGIGPAPFAGMMLADHGARVIRVARPGASPFGDFGARDVLNRNRDPLTLDLKQPEAVERLLALVETADALIEGNRPGVIERLGLGPDVLLARNPRLVIGRMTGWGQEGPKAQHAGHDINYIALSGALHTFGPVERPMAPVNLVGDFGGGGMLLAFGVLAGILSARTTGKGQVIDAAMVDGAALLSAMTYTMLGNGMWQDRRGVNVLDGGAPYYDTYETADGKFVALGPLEPQFYALLLERLGLSDDPDFVRGGRAAWPRAKARLREIFRAKTRDEWCALLEDTDSCFAPVLSLAEAPLHAHNRERGTFIEIDGLIQPAPAPRFLGTPAPPVRPSER</sequence>
<dbReference type="InterPro" id="IPR003673">
    <property type="entry name" value="CoA-Trfase_fam_III"/>
</dbReference>
<dbReference type="InterPro" id="IPR023606">
    <property type="entry name" value="CoA-Trfase_III_dom_1_sf"/>
</dbReference>
<dbReference type="PANTHER" id="PTHR48228:SF5">
    <property type="entry name" value="ALPHA-METHYLACYL-COA RACEMASE"/>
    <property type="match status" value="1"/>
</dbReference>
<keyword evidence="2" id="KW-1185">Reference proteome</keyword>
<gene>
    <name evidence="1" type="ORF">WG901_03725</name>
</gene>
<dbReference type="EMBL" id="JBBHJZ010000001">
    <property type="protein sequence ID" value="MEJ5975729.1"/>
    <property type="molecule type" value="Genomic_DNA"/>
</dbReference>
<name>A0ABU8RRX8_9SPHN</name>
<dbReference type="SUPFAM" id="SSF89796">
    <property type="entry name" value="CoA-transferase family III (CaiB/BaiF)"/>
    <property type="match status" value="1"/>
</dbReference>
<dbReference type="Gene3D" id="3.40.50.10540">
    <property type="entry name" value="Crotonobetainyl-coa:carnitine coa-transferase, domain 1"/>
    <property type="match status" value="1"/>
</dbReference>
<dbReference type="InterPro" id="IPR050509">
    <property type="entry name" value="CoA-transferase_III"/>
</dbReference>
<comment type="caution">
    <text evidence="1">The sequence shown here is derived from an EMBL/GenBank/DDBJ whole genome shotgun (WGS) entry which is preliminary data.</text>
</comment>
<dbReference type="Gene3D" id="3.30.1540.10">
    <property type="entry name" value="formyl-coa transferase, domain 3"/>
    <property type="match status" value="1"/>
</dbReference>
<protein>
    <submittedName>
        <fullName evidence="1">CaiB/BaiF CoA-transferase family protein</fullName>
    </submittedName>
</protein>
<dbReference type="InterPro" id="IPR044855">
    <property type="entry name" value="CoA-Trfase_III_dom3_sf"/>
</dbReference>
<dbReference type="Pfam" id="PF02515">
    <property type="entry name" value="CoA_transf_3"/>
    <property type="match status" value="1"/>
</dbReference>
<reference evidence="1 2" key="1">
    <citation type="submission" date="2024-03" db="EMBL/GenBank/DDBJ databases">
        <authorList>
            <person name="Jo J.-H."/>
        </authorList>
    </citation>
    <scope>NUCLEOTIDE SEQUENCE [LARGE SCALE GENOMIC DNA]</scope>
    <source>
        <strain evidence="1 2">PS1R-30</strain>
    </source>
</reference>
<dbReference type="Proteomes" id="UP001361239">
    <property type="component" value="Unassembled WGS sequence"/>
</dbReference>